<feature type="transmembrane region" description="Helical" evidence="8">
    <location>
        <begin position="234"/>
        <end position="256"/>
    </location>
</feature>
<keyword evidence="10" id="KW-0614">Plasmid</keyword>
<keyword evidence="11" id="KW-1185">Reference proteome</keyword>
<dbReference type="GO" id="GO:0009103">
    <property type="term" value="P:lipopolysaccharide biosynthetic process"/>
    <property type="evidence" value="ECO:0007669"/>
    <property type="project" value="UniProtKB-KW"/>
</dbReference>
<feature type="transmembrane region" description="Helical" evidence="8">
    <location>
        <begin position="268"/>
        <end position="290"/>
    </location>
</feature>
<keyword evidence="5" id="KW-0448">Lipopolysaccharide biosynthesis</keyword>
<dbReference type="Proteomes" id="UP000298631">
    <property type="component" value="Plasmid unnamed2"/>
</dbReference>
<dbReference type="Pfam" id="PF00535">
    <property type="entry name" value="Glycos_transf_2"/>
    <property type="match status" value="1"/>
</dbReference>
<keyword evidence="2" id="KW-0328">Glycosyltransferase</keyword>
<keyword evidence="6 8" id="KW-1133">Transmembrane helix</keyword>
<dbReference type="SUPFAM" id="SSF53448">
    <property type="entry name" value="Nucleotide-diphospho-sugar transferases"/>
    <property type="match status" value="1"/>
</dbReference>
<proteinExistence type="predicted"/>
<dbReference type="RefSeq" id="WP_137195930.1">
    <property type="nucleotide sequence ID" value="NZ_CP039966.1"/>
</dbReference>
<evidence type="ECO:0000256" key="1">
    <source>
        <dbReference type="ARBA" id="ARBA00022475"/>
    </source>
</evidence>
<dbReference type="GO" id="GO:0005886">
    <property type="term" value="C:plasma membrane"/>
    <property type="evidence" value="ECO:0007669"/>
    <property type="project" value="TreeGrafter"/>
</dbReference>
<evidence type="ECO:0000256" key="5">
    <source>
        <dbReference type="ARBA" id="ARBA00022985"/>
    </source>
</evidence>
<keyword evidence="7 8" id="KW-0472">Membrane</keyword>
<name>A0A4P8EM78_9RHOB</name>
<evidence type="ECO:0000256" key="2">
    <source>
        <dbReference type="ARBA" id="ARBA00022676"/>
    </source>
</evidence>
<feature type="domain" description="Glycosyltransferase 2-like" evidence="9">
    <location>
        <begin position="8"/>
        <end position="169"/>
    </location>
</feature>
<dbReference type="AlphaFoldDB" id="A0A4P8EM78"/>
<dbReference type="InterPro" id="IPR029044">
    <property type="entry name" value="Nucleotide-diphossugar_trans"/>
</dbReference>
<dbReference type="InterPro" id="IPR001173">
    <property type="entry name" value="Glyco_trans_2-like"/>
</dbReference>
<evidence type="ECO:0000313" key="11">
    <source>
        <dbReference type="Proteomes" id="UP000298631"/>
    </source>
</evidence>
<keyword evidence="4 8" id="KW-0812">Transmembrane</keyword>
<dbReference type="Gene3D" id="3.90.550.10">
    <property type="entry name" value="Spore Coat Polysaccharide Biosynthesis Protein SpsA, Chain A"/>
    <property type="match status" value="1"/>
</dbReference>
<keyword evidence="1" id="KW-1003">Cell membrane</keyword>
<gene>
    <name evidence="10" type="ORF">EOK75_20415</name>
</gene>
<dbReference type="EMBL" id="CP039966">
    <property type="protein sequence ID" value="QCO58123.1"/>
    <property type="molecule type" value="Genomic_DNA"/>
</dbReference>
<evidence type="ECO:0000256" key="4">
    <source>
        <dbReference type="ARBA" id="ARBA00022692"/>
    </source>
</evidence>
<dbReference type="CDD" id="cd04187">
    <property type="entry name" value="DPM1_like_bac"/>
    <property type="match status" value="1"/>
</dbReference>
<evidence type="ECO:0000259" key="9">
    <source>
        <dbReference type="Pfam" id="PF00535"/>
    </source>
</evidence>
<dbReference type="PANTHER" id="PTHR48090">
    <property type="entry name" value="UNDECAPRENYL-PHOSPHATE 4-DEOXY-4-FORMAMIDO-L-ARABINOSE TRANSFERASE-RELATED"/>
    <property type="match status" value="1"/>
</dbReference>
<accession>A0A4P8EM78</accession>
<organism evidence="10 11">
    <name type="scientific">Pseudorhodobacter turbinis</name>
    <dbReference type="NCBI Taxonomy" id="2500533"/>
    <lineage>
        <taxon>Bacteria</taxon>
        <taxon>Pseudomonadati</taxon>
        <taxon>Pseudomonadota</taxon>
        <taxon>Alphaproteobacteria</taxon>
        <taxon>Rhodobacterales</taxon>
        <taxon>Paracoccaceae</taxon>
        <taxon>Pseudorhodobacter</taxon>
    </lineage>
</organism>
<dbReference type="OrthoDB" id="9807795at2"/>
<dbReference type="GO" id="GO:0016757">
    <property type="term" value="F:glycosyltransferase activity"/>
    <property type="evidence" value="ECO:0007669"/>
    <property type="project" value="UniProtKB-KW"/>
</dbReference>
<keyword evidence="3 10" id="KW-0808">Transferase</keyword>
<protein>
    <submittedName>
        <fullName evidence="10">Glycosyltransferase family 2 protein</fullName>
    </submittedName>
</protein>
<dbReference type="KEGG" id="pseb:EOK75_20415"/>
<dbReference type="InterPro" id="IPR050256">
    <property type="entry name" value="Glycosyltransferase_2"/>
</dbReference>
<evidence type="ECO:0000256" key="7">
    <source>
        <dbReference type="ARBA" id="ARBA00023136"/>
    </source>
</evidence>
<sequence length="341" mass="37500">MSQFPTISIVSPVYGCRDCLTSLAAEVGRALDAAGLSWELVLVDDCGPDQPWSTIEGLAAADPRIRGVRLARNHGQHLAIWAGLAETRGDWIAVIDCDLQDEPSAIPRLYEQAMSEQTDAVVVNRGNWKDSRFRRFASRAFYKITDLLGGIRLDNNVGNFGLYSRRMVRVLLSYQEQEVFLPVMVTLTGLPRSTLLLDRCGRHAGESSYSIKQLVRLAGAIIIRFSDRPLKLSILLGLTISTVSAVLSVLLFAVWLTGAFTVPGWTSLILSVWFLAGVILAVLGVHGFYMGRIFTEVKKRPRIQLDKTTYEALGGNHTLYGSGAATSTGVAENRQDMTRIV</sequence>
<evidence type="ECO:0000256" key="6">
    <source>
        <dbReference type="ARBA" id="ARBA00022989"/>
    </source>
</evidence>
<evidence type="ECO:0000256" key="8">
    <source>
        <dbReference type="SAM" id="Phobius"/>
    </source>
</evidence>
<evidence type="ECO:0000256" key="3">
    <source>
        <dbReference type="ARBA" id="ARBA00022679"/>
    </source>
</evidence>
<dbReference type="PANTHER" id="PTHR48090:SF3">
    <property type="entry name" value="UNDECAPRENYL-PHOSPHATE 4-DEOXY-4-FORMAMIDO-L-ARABINOSE TRANSFERASE"/>
    <property type="match status" value="1"/>
</dbReference>
<reference evidence="10 11" key="1">
    <citation type="submission" date="2019-05" db="EMBL/GenBank/DDBJ databases">
        <title>Pseudorhodobacter turbinis sp. nov., isolated from the gut of the Korean turban shell.</title>
        <authorList>
            <person name="Jeong Y.-S."/>
            <person name="Kang W.-R."/>
            <person name="Bae J.-W."/>
        </authorList>
    </citation>
    <scope>NUCLEOTIDE SEQUENCE [LARGE SCALE GENOMIC DNA]</scope>
    <source>
        <strain evidence="10 11">S12M18</strain>
        <plasmid evidence="10 11">unnamed2</plasmid>
    </source>
</reference>
<geneLocation type="plasmid" evidence="10 11">
    <name>unnamed2</name>
</geneLocation>
<evidence type="ECO:0000313" key="10">
    <source>
        <dbReference type="EMBL" id="QCO58123.1"/>
    </source>
</evidence>